<dbReference type="SUPFAM" id="SSF52540">
    <property type="entry name" value="P-loop containing nucleoside triphosphate hydrolases"/>
    <property type="match status" value="1"/>
</dbReference>
<comment type="caution">
    <text evidence="2">The sequence shown here is derived from an EMBL/GenBank/DDBJ whole genome shotgun (WGS) entry which is preliminary data.</text>
</comment>
<reference evidence="2 3" key="1">
    <citation type="submission" date="2019-01" db="EMBL/GenBank/DDBJ databases">
        <title>Sequencing of cultivated peanut Arachis hypogaea provides insights into genome evolution and oil improvement.</title>
        <authorList>
            <person name="Chen X."/>
        </authorList>
    </citation>
    <scope>NUCLEOTIDE SEQUENCE [LARGE SCALE GENOMIC DNA]</scope>
    <source>
        <strain evidence="3">cv. Fuhuasheng</strain>
        <tissue evidence="2">Leaves</tissue>
    </source>
</reference>
<dbReference type="GO" id="GO:0006260">
    <property type="term" value="P:DNA replication"/>
    <property type="evidence" value="ECO:0007669"/>
    <property type="project" value="TreeGrafter"/>
</dbReference>
<dbReference type="PANTHER" id="PTHR23274:SF48">
    <property type="entry name" value="ATP-DEPENDENT DNA HELICASE"/>
    <property type="match status" value="1"/>
</dbReference>
<dbReference type="PANTHER" id="PTHR23274">
    <property type="entry name" value="DNA HELICASE-RELATED"/>
    <property type="match status" value="1"/>
</dbReference>
<dbReference type="GO" id="GO:0005657">
    <property type="term" value="C:replication fork"/>
    <property type="evidence" value="ECO:0007669"/>
    <property type="project" value="TreeGrafter"/>
</dbReference>
<protein>
    <recommendedName>
        <fullName evidence="1">DNA helicase Pif1-like 2B domain-containing protein</fullName>
    </recommendedName>
</protein>
<dbReference type="InterPro" id="IPR027417">
    <property type="entry name" value="P-loop_NTPase"/>
</dbReference>
<dbReference type="Proteomes" id="UP000289738">
    <property type="component" value="Unassembled WGS sequence"/>
</dbReference>
<dbReference type="STRING" id="3818.A0A444WP74"/>
<evidence type="ECO:0000313" key="2">
    <source>
        <dbReference type="EMBL" id="RYQ79324.1"/>
    </source>
</evidence>
<sequence length="152" mass="17474">MYLNSDNLCVDEGNMESHMKFFGPKVLNALNCSSLPPYKLTLKIGVLVMLLRNIDHSNGLCNGTRLQVRRFENHLVECEILTETRIRKITLIPRMNMVPNNDRISINIFWYDNQQGSRTDLYVALSRVKSKQGIKVLIQNYEGVSKNCTINI</sequence>
<evidence type="ECO:0000259" key="1">
    <source>
        <dbReference type="Pfam" id="PF21530"/>
    </source>
</evidence>
<feature type="domain" description="DNA helicase Pif1-like 2B" evidence="1">
    <location>
        <begin position="27"/>
        <end position="71"/>
    </location>
</feature>
<dbReference type="InterPro" id="IPR049163">
    <property type="entry name" value="Pif1-like_2B_dom"/>
</dbReference>
<organism evidence="2 3">
    <name type="scientific">Arachis hypogaea</name>
    <name type="common">Peanut</name>
    <dbReference type="NCBI Taxonomy" id="3818"/>
    <lineage>
        <taxon>Eukaryota</taxon>
        <taxon>Viridiplantae</taxon>
        <taxon>Streptophyta</taxon>
        <taxon>Embryophyta</taxon>
        <taxon>Tracheophyta</taxon>
        <taxon>Spermatophyta</taxon>
        <taxon>Magnoliopsida</taxon>
        <taxon>eudicotyledons</taxon>
        <taxon>Gunneridae</taxon>
        <taxon>Pentapetalae</taxon>
        <taxon>rosids</taxon>
        <taxon>fabids</taxon>
        <taxon>Fabales</taxon>
        <taxon>Fabaceae</taxon>
        <taxon>Papilionoideae</taxon>
        <taxon>50 kb inversion clade</taxon>
        <taxon>dalbergioids sensu lato</taxon>
        <taxon>Dalbergieae</taxon>
        <taxon>Pterocarpus clade</taxon>
        <taxon>Arachis</taxon>
    </lineage>
</organism>
<dbReference type="AlphaFoldDB" id="A0A444WP74"/>
<accession>A0A444WP74</accession>
<keyword evidence="3" id="KW-1185">Reference proteome</keyword>
<dbReference type="Pfam" id="PF21530">
    <property type="entry name" value="Pif1_2B_dom"/>
    <property type="match status" value="1"/>
</dbReference>
<dbReference type="EMBL" id="SDMP01000026">
    <property type="protein sequence ID" value="RYQ79324.1"/>
    <property type="molecule type" value="Genomic_DNA"/>
</dbReference>
<gene>
    <name evidence="2" type="ORF">Ahy_Scaffold6g108051</name>
</gene>
<name>A0A444WP74_ARAHY</name>
<proteinExistence type="predicted"/>
<evidence type="ECO:0000313" key="3">
    <source>
        <dbReference type="Proteomes" id="UP000289738"/>
    </source>
</evidence>